<evidence type="ECO:0000256" key="7">
    <source>
        <dbReference type="ARBA" id="ARBA00022737"/>
    </source>
</evidence>
<feature type="transmembrane region" description="Helical" evidence="11">
    <location>
        <begin position="206"/>
        <end position="227"/>
    </location>
</feature>
<comment type="subcellular location">
    <subcellularLocation>
        <location evidence="1">Cell membrane</location>
        <topology evidence="1">Multi-pass membrane protein</topology>
    </subcellularLocation>
</comment>
<feature type="transmembrane region" description="Helical" evidence="11">
    <location>
        <begin position="50"/>
        <end position="71"/>
    </location>
</feature>
<feature type="transmembrane region" description="Helical" evidence="11">
    <location>
        <begin position="282"/>
        <end position="299"/>
    </location>
</feature>
<accession>A0A448Z018</accession>
<dbReference type="GO" id="GO:0051119">
    <property type="term" value="F:sugar transmembrane transporter activity"/>
    <property type="evidence" value="ECO:0007669"/>
    <property type="project" value="InterPro"/>
</dbReference>
<evidence type="ECO:0000256" key="9">
    <source>
        <dbReference type="ARBA" id="ARBA00023136"/>
    </source>
</evidence>
<proteinExistence type="inferred from homology"/>
<feature type="transmembrane region" description="Helical" evidence="11">
    <location>
        <begin position="6"/>
        <end position="29"/>
    </location>
</feature>
<feature type="transmembrane region" description="Helical" evidence="11">
    <location>
        <begin position="305"/>
        <end position="328"/>
    </location>
</feature>
<dbReference type="AlphaFoldDB" id="A0A448Z018"/>
<keyword evidence="13" id="KW-1185">Reference proteome</keyword>
<evidence type="ECO:0000313" key="12">
    <source>
        <dbReference type="EMBL" id="VEU35309.1"/>
    </source>
</evidence>
<evidence type="ECO:0008006" key="14">
    <source>
        <dbReference type="Google" id="ProtNLM"/>
    </source>
</evidence>
<dbReference type="PANTHER" id="PTHR10791:SF30">
    <property type="entry name" value="SUGAR TRANSPORTER SWEET1"/>
    <property type="match status" value="1"/>
</dbReference>
<evidence type="ECO:0000256" key="6">
    <source>
        <dbReference type="ARBA" id="ARBA00022692"/>
    </source>
</evidence>
<dbReference type="Gene3D" id="1.20.1280.290">
    <property type="match status" value="2"/>
</dbReference>
<evidence type="ECO:0000256" key="8">
    <source>
        <dbReference type="ARBA" id="ARBA00022989"/>
    </source>
</evidence>
<protein>
    <recommendedName>
        <fullName evidence="14">Bidirectional sugar transporter SWEET</fullName>
    </recommendedName>
</protein>
<keyword evidence="5" id="KW-0762">Sugar transport</keyword>
<evidence type="ECO:0000256" key="11">
    <source>
        <dbReference type="SAM" id="Phobius"/>
    </source>
</evidence>
<dbReference type="Proteomes" id="UP000291116">
    <property type="component" value="Unassembled WGS sequence"/>
</dbReference>
<evidence type="ECO:0000256" key="4">
    <source>
        <dbReference type="ARBA" id="ARBA00022475"/>
    </source>
</evidence>
<evidence type="ECO:0000256" key="3">
    <source>
        <dbReference type="ARBA" id="ARBA00022448"/>
    </source>
</evidence>
<feature type="transmembrane region" description="Helical" evidence="11">
    <location>
        <begin position="247"/>
        <end position="270"/>
    </location>
</feature>
<name>A0A448Z018_9STRA</name>
<comment type="similarity">
    <text evidence="2">Belongs to the SWEET sugar transporter family.</text>
</comment>
<evidence type="ECO:0000256" key="2">
    <source>
        <dbReference type="ARBA" id="ARBA00007809"/>
    </source>
</evidence>
<feature type="compositionally biased region" description="Polar residues" evidence="10">
    <location>
        <begin position="153"/>
        <end position="163"/>
    </location>
</feature>
<dbReference type="EMBL" id="CAACVS010000055">
    <property type="protein sequence ID" value="VEU35309.1"/>
    <property type="molecule type" value="Genomic_DNA"/>
</dbReference>
<feature type="region of interest" description="Disordered" evidence="10">
    <location>
        <begin position="335"/>
        <end position="356"/>
    </location>
</feature>
<evidence type="ECO:0000256" key="5">
    <source>
        <dbReference type="ARBA" id="ARBA00022597"/>
    </source>
</evidence>
<sequence length="356" mass="39253">MPSPSEIVLEYVCPAMGVVLANLMFLAPLRDLQKAVSLGLGLGDLNPTPWAFMVGNCLGWTAYGIIINNWFVFWANYPGFLIACWLNLGAVKLLYSSHHQEETRRSMVQYLSDRKFLVNGQLESTEEDGEVEQQPQSLVHIDDDENNKDKYTNWDTSNQSNGCDQEHDEDPETNAAATTSTAEDWAKIIWDVTSQTTPAKTPHERLIMGILILWTVVVTVVGFHAHYHTPSDTDTDSGADSFAQTVVGYVVNFNLVFFYGAPLSSILAVLRTKQSDSLHGPTMVMNTSNAAFWTAYALAPQINDPFIYVPNGLGVVLGVTQLVLWVVFPKTPKATAKDDARNNNMQLAASDESASA</sequence>
<reference evidence="12 13" key="1">
    <citation type="submission" date="2019-01" db="EMBL/GenBank/DDBJ databases">
        <authorList>
            <person name="Ferrante I. M."/>
        </authorList>
    </citation>
    <scope>NUCLEOTIDE SEQUENCE [LARGE SCALE GENOMIC DNA]</scope>
    <source>
        <strain evidence="12 13">B856</strain>
    </source>
</reference>
<evidence type="ECO:0000313" key="13">
    <source>
        <dbReference type="Proteomes" id="UP000291116"/>
    </source>
</evidence>
<dbReference type="GO" id="GO:0005886">
    <property type="term" value="C:plasma membrane"/>
    <property type="evidence" value="ECO:0007669"/>
    <property type="project" value="UniProtKB-SubCell"/>
</dbReference>
<evidence type="ECO:0000256" key="1">
    <source>
        <dbReference type="ARBA" id="ARBA00004651"/>
    </source>
</evidence>
<dbReference type="PANTHER" id="PTHR10791">
    <property type="entry name" value="RAG1-ACTIVATING PROTEIN 1"/>
    <property type="match status" value="1"/>
</dbReference>
<evidence type="ECO:0000256" key="10">
    <source>
        <dbReference type="SAM" id="MobiDB-lite"/>
    </source>
</evidence>
<keyword evidence="9 11" id="KW-0472">Membrane</keyword>
<keyword evidence="7" id="KW-0677">Repeat</keyword>
<keyword evidence="6 11" id="KW-0812">Transmembrane</keyword>
<organism evidence="12 13">
    <name type="scientific">Pseudo-nitzschia multistriata</name>
    <dbReference type="NCBI Taxonomy" id="183589"/>
    <lineage>
        <taxon>Eukaryota</taxon>
        <taxon>Sar</taxon>
        <taxon>Stramenopiles</taxon>
        <taxon>Ochrophyta</taxon>
        <taxon>Bacillariophyta</taxon>
        <taxon>Bacillariophyceae</taxon>
        <taxon>Bacillariophycidae</taxon>
        <taxon>Bacillariales</taxon>
        <taxon>Bacillariaceae</taxon>
        <taxon>Pseudo-nitzschia</taxon>
    </lineage>
</organism>
<gene>
    <name evidence="12" type="ORF">PSNMU_V1.4_AUG-EV-PASAV3_0020410</name>
</gene>
<keyword evidence="3" id="KW-0813">Transport</keyword>
<dbReference type="Pfam" id="PF03083">
    <property type="entry name" value="MtN3_slv"/>
    <property type="match status" value="1"/>
</dbReference>
<keyword evidence="8 11" id="KW-1133">Transmembrane helix</keyword>
<dbReference type="InterPro" id="IPR004316">
    <property type="entry name" value="SWEET_rpt"/>
</dbReference>
<feature type="region of interest" description="Disordered" evidence="10">
    <location>
        <begin position="123"/>
        <end position="178"/>
    </location>
</feature>
<feature type="compositionally biased region" description="Polar residues" evidence="10">
    <location>
        <begin position="342"/>
        <end position="356"/>
    </location>
</feature>
<dbReference type="OrthoDB" id="409725at2759"/>
<keyword evidence="4" id="KW-1003">Cell membrane</keyword>
<dbReference type="InterPro" id="IPR047664">
    <property type="entry name" value="SWEET"/>
</dbReference>